<reference evidence="2" key="1">
    <citation type="journal article" date="2020" name="Microbiol. Resour. Announc.">
        <title>Draft Genome Sequences of Thiorhodococcus mannitoliphagus and Thiorhodococcus minor, Purple Sulfur Photosynthetic Bacteria in the Gammaproteobacterial Family Chromatiaceae.</title>
        <authorList>
            <person name="Aviles F.A."/>
            <person name="Meyer T.E."/>
            <person name="Kyndt J.A."/>
        </authorList>
    </citation>
    <scope>NUCLEOTIDE SEQUENCE [LARGE SCALE GENOMIC DNA]</scope>
    <source>
        <strain evidence="2">DSM 18266</strain>
    </source>
</reference>
<name>A0A6P1DU68_9GAMM</name>
<organism evidence="1 2">
    <name type="scientific">Thiorhodococcus mannitoliphagus</name>
    <dbReference type="NCBI Taxonomy" id="329406"/>
    <lineage>
        <taxon>Bacteria</taxon>
        <taxon>Pseudomonadati</taxon>
        <taxon>Pseudomonadota</taxon>
        <taxon>Gammaproteobacteria</taxon>
        <taxon>Chromatiales</taxon>
        <taxon>Chromatiaceae</taxon>
        <taxon>Thiorhodococcus</taxon>
    </lineage>
</organism>
<reference evidence="1 2" key="2">
    <citation type="submission" date="2020-02" db="EMBL/GenBank/DDBJ databases">
        <title>Genome sequences of Thiorhodococcus mannitoliphagus and Thiorhodococcus minor, purple sulfur photosynthetic bacteria in the gammaproteobacterial family, Chromatiaceae.</title>
        <authorList>
            <person name="Aviles F.A."/>
            <person name="Meyer T.E."/>
            <person name="Kyndt J.A."/>
        </authorList>
    </citation>
    <scope>NUCLEOTIDE SEQUENCE [LARGE SCALE GENOMIC DNA]</scope>
    <source>
        <strain evidence="1 2">DSM 18266</strain>
    </source>
</reference>
<protein>
    <submittedName>
        <fullName evidence="1">Uncharacterized protein</fullName>
    </submittedName>
</protein>
<dbReference type="AlphaFoldDB" id="A0A6P1DU68"/>
<dbReference type="Proteomes" id="UP000471640">
    <property type="component" value="Unassembled WGS sequence"/>
</dbReference>
<comment type="caution">
    <text evidence="1">The sequence shown here is derived from an EMBL/GenBank/DDBJ whole genome shotgun (WGS) entry which is preliminary data.</text>
</comment>
<sequence length="107" mass="11284">MRADLEAAISDLAGQFDTDGILALRGGELMAIGEAEPLERSNRRIGTDLKSALDALVCTADENSARAPSRSWANLSSRAPSSSLWSQWPQCSSQPCCLNAGSCATLV</sequence>
<keyword evidence="2" id="KW-1185">Reference proteome</keyword>
<dbReference type="EMBL" id="JAAIJR010000063">
    <property type="protein sequence ID" value="NEX21648.1"/>
    <property type="molecule type" value="Genomic_DNA"/>
</dbReference>
<proteinExistence type="predicted"/>
<gene>
    <name evidence="1" type="ORF">G3480_15240</name>
</gene>
<accession>A0A6P1DU68</accession>
<evidence type="ECO:0000313" key="1">
    <source>
        <dbReference type="EMBL" id="NEX21648.1"/>
    </source>
</evidence>
<evidence type="ECO:0000313" key="2">
    <source>
        <dbReference type="Proteomes" id="UP000471640"/>
    </source>
</evidence>
<dbReference type="RefSeq" id="WP_164654747.1">
    <property type="nucleotide sequence ID" value="NZ_JAAIJR010000063.1"/>
</dbReference>